<evidence type="ECO:0000313" key="3">
    <source>
        <dbReference type="EMBL" id="GKU93736.1"/>
    </source>
</evidence>
<feature type="transmembrane region" description="Helical" evidence="2">
    <location>
        <begin position="66"/>
        <end position="86"/>
    </location>
</feature>
<feature type="region of interest" description="Disordered" evidence="1">
    <location>
        <begin position="15"/>
        <end position="49"/>
    </location>
</feature>
<dbReference type="EMBL" id="BPVZ01000007">
    <property type="protein sequence ID" value="GKU93736.1"/>
    <property type="molecule type" value="Genomic_DNA"/>
</dbReference>
<keyword evidence="2" id="KW-0472">Membrane</keyword>
<protein>
    <submittedName>
        <fullName evidence="3">Uncharacterized protein</fullName>
    </submittedName>
</protein>
<dbReference type="Proteomes" id="UP001054252">
    <property type="component" value="Unassembled WGS sequence"/>
</dbReference>
<evidence type="ECO:0000256" key="1">
    <source>
        <dbReference type="SAM" id="MobiDB-lite"/>
    </source>
</evidence>
<evidence type="ECO:0000313" key="4">
    <source>
        <dbReference type="Proteomes" id="UP001054252"/>
    </source>
</evidence>
<proteinExistence type="predicted"/>
<name>A0AAV5I695_9ROSI</name>
<dbReference type="AlphaFoldDB" id="A0AAV5I695"/>
<keyword evidence="2" id="KW-0812">Transmembrane</keyword>
<accession>A0AAV5I695</accession>
<sequence length="94" mass="10538">MRKTVLCRALVKHHIKPKRKEGSTRASKRKFWNRSQTAATSTPSSSWPSVFSVDNPIPPTPSISELSLLFLLISCFGCSLIFGSLIELNVCVWF</sequence>
<keyword evidence="4" id="KW-1185">Reference proteome</keyword>
<comment type="caution">
    <text evidence="3">The sequence shown here is derived from an EMBL/GenBank/DDBJ whole genome shotgun (WGS) entry which is preliminary data.</text>
</comment>
<evidence type="ECO:0000256" key="2">
    <source>
        <dbReference type="SAM" id="Phobius"/>
    </source>
</evidence>
<reference evidence="3 4" key="1">
    <citation type="journal article" date="2021" name="Commun. Biol.">
        <title>The genome of Shorea leprosula (Dipterocarpaceae) highlights the ecological relevance of drought in aseasonal tropical rainforests.</title>
        <authorList>
            <person name="Ng K.K.S."/>
            <person name="Kobayashi M.J."/>
            <person name="Fawcett J.A."/>
            <person name="Hatakeyama M."/>
            <person name="Paape T."/>
            <person name="Ng C.H."/>
            <person name="Ang C.C."/>
            <person name="Tnah L.H."/>
            <person name="Lee C.T."/>
            <person name="Nishiyama T."/>
            <person name="Sese J."/>
            <person name="O'Brien M.J."/>
            <person name="Copetti D."/>
            <person name="Mohd Noor M.I."/>
            <person name="Ong R.C."/>
            <person name="Putra M."/>
            <person name="Sireger I.Z."/>
            <person name="Indrioko S."/>
            <person name="Kosugi Y."/>
            <person name="Izuno A."/>
            <person name="Isagi Y."/>
            <person name="Lee S.L."/>
            <person name="Shimizu K.K."/>
        </authorList>
    </citation>
    <scope>NUCLEOTIDE SEQUENCE [LARGE SCALE GENOMIC DNA]</scope>
    <source>
        <strain evidence="3">214</strain>
    </source>
</reference>
<gene>
    <name evidence="3" type="ORF">SLEP1_g7304</name>
</gene>
<feature type="compositionally biased region" description="Low complexity" evidence="1">
    <location>
        <begin position="35"/>
        <end position="49"/>
    </location>
</feature>
<organism evidence="3 4">
    <name type="scientific">Rubroshorea leprosula</name>
    <dbReference type="NCBI Taxonomy" id="152421"/>
    <lineage>
        <taxon>Eukaryota</taxon>
        <taxon>Viridiplantae</taxon>
        <taxon>Streptophyta</taxon>
        <taxon>Embryophyta</taxon>
        <taxon>Tracheophyta</taxon>
        <taxon>Spermatophyta</taxon>
        <taxon>Magnoliopsida</taxon>
        <taxon>eudicotyledons</taxon>
        <taxon>Gunneridae</taxon>
        <taxon>Pentapetalae</taxon>
        <taxon>rosids</taxon>
        <taxon>malvids</taxon>
        <taxon>Malvales</taxon>
        <taxon>Dipterocarpaceae</taxon>
        <taxon>Rubroshorea</taxon>
    </lineage>
</organism>
<keyword evidence="2" id="KW-1133">Transmembrane helix</keyword>